<dbReference type="Gene3D" id="3.30.70.100">
    <property type="match status" value="1"/>
</dbReference>
<dbReference type="InterPro" id="IPR011008">
    <property type="entry name" value="Dimeric_a/b-barrel"/>
</dbReference>
<accession>A0ABV6E1B1</accession>
<comment type="caution">
    <text evidence="2">The sequence shown here is derived from an EMBL/GenBank/DDBJ whole genome shotgun (WGS) entry which is preliminary data.</text>
</comment>
<reference evidence="2 3" key="1">
    <citation type="submission" date="2024-09" db="EMBL/GenBank/DDBJ databases">
        <authorList>
            <person name="Sun Q."/>
            <person name="Mori K."/>
        </authorList>
    </citation>
    <scope>NUCLEOTIDE SEQUENCE [LARGE SCALE GENOMIC DNA]</scope>
    <source>
        <strain evidence="2 3">CCM 8654</strain>
    </source>
</reference>
<dbReference type="PANTHER" id="PTHR33336">
    <property type="entry name" value="QUINOL MONOOXYGENASE YGIN-RELATED"/>
    <property type="match status" value="1"/>
</dbReference>
<name>A0ABV6E1B1_9ACTN</name>
<dbReference type="GO" id="GO:0004497">
    <property type="term" value="F:monooxygenase activity"/>
    <property type="evidence" value="ECO:0007669"/>
    <property type="project" value="UniProtKB-KW"/>
</dbReference>
<dbReference type="PROSITE" id="PS51725">
    <property type="entry name" value="ABM"/>
    <property type="match status" value="1"/>
</dbReference>
<dbReference type="InterPro" id="IPR050744">
    <property type="entry name" value="AI-2_Isomerase_LsrG"/>
</dbReference>
<evidence type="ECO:0000313" key="3">
    <source>
        <dbReference type="Proteomes" id="UP001589698"/>
    </source>
</evidence>
<sequence>MSELHVVATIPVMPEAVDQVRGALADLVTATRAEEGCLAYDLYESAAAPGTFVTVERWTDQAALDAHMTQPHVAAAFAAADGALSGEVAIHPLRPVDQA</sequence>
<keyword evidence="2" id="KW-0560">Oxidoreductase</keyword>
<keyword evidence="3" id="KW-1185">Reference proteome</keyword>
<dbReference type="RefSeq" id="WP_378518405.1">
    <property type="nucleotide sequence ID" value="NZ_CBCSDI010000058.1"/>
</dbReference>
<dbReference type="Proteomes" id="UP001589698">
    <property type="component" value="Unassembled WGS sequence"/>
</dbReference>
<protein>
    <submittedName>
        <fullName evidence="2">Quinol monooxygenase</fullName>
        <ecNumber evidence="2">1.-.-.-</ecNumber>
    </submittedName>
</protein>
<keyword evidence="2" id="KW-0503">Monooxygenase</keyword>
<dbReference type="Pfam" id="PF03992">
    <property type="entry name" value="ABM"/>
    <property type="match status" value="1"/>
</dbReference>
<evidence type="ECO:0000313" key="2">
    <source>
        <dbReference type="EMBL" id="MFC0222733.1"/>
    </source>
</evidence>
<feature type="domain" description="ABM" evidence="1">
    <location>
        <begin position="4"/>
        <end position="93"/>
    </location>
</feature>
<dbReference type="SUPFAM" id="SSF54909">
    <property type="entry name" value="Dimeric alpha+beta barrel"/>
    <property type="match status" value="1"/>
</dbReference>
<gene>
    <name evidence="2" type="ORF">ACFFJG_09585</name>
</gene>
<dbReference type="EMBL" id="JBHLXH010000001">
    <property type="protein sequence ID" value="MFC0222733.1"/>
    <property type="molecule type" value="Genomic_DNA"/>
</dbReference>
<dbReference type="PANTHER" id="PTHR33336:SF15">
    <property type="entry name" value="ABM DOMAIN-CONTAINING PROTEIN"/>
    <property type="match status" value="1"/>
</dbReference>
<evidence type="ECO:0000259" key="1">
    <source>
        <dbReference type="PROSITE" id="PS51725"/>
    </source>
</evidence>
<proteinExistence type="predicted"/>
<dbReference type="InterPro" id="IPR007138">
    <property type="entry name" value="ABM_dom"/>
</dbReference>
<organism evidence="2 3">
    <name type="scientific">Nocardioides zeicaulis</name>
    <dbReference type="NCBI Taxonomy" id="1776857"/>
    <lineage>
        <taxon>Bacteria</taxon>
        <taxon>Bacillati</taxon>
        <taxon>Actinomycetota</taxon>
        <taxon>Actinomycetes</taxon>
        <taxon>Propionibacteriales</taxon>
        <taxon>Nocardioidaceae</taxon>
        <taxon>Nocardioides</taxon>
    </lineage>
</organism>
<dbReference type="EC" id="1.-.-.-" evidence="2"/>